<feature type="transmembrane region" description="Helical" evidence="1">
    <location>
        <begin position="254"/>
        <end position="273"/>
    </location>
</feature>
<keyword evidence="3" id="KW-0150">Chloroplast</keyword>
<keyword evidence="1" id="KW-0812">Transmembrane</keyword>
<feature type="chain" id="PRO_5001517929" evidence="2">
    <location>
        <begin position="17"/>
        <end position="423"/>
    </location>
</feature>
<dbReference type="AlphaFoldDB" id="A0A023H9Q2"/>
<dbReference type="EMBL" id="KC509519">
    <property type="protein sequence ID" value="AGH28181.1"/>
    <property type="molecule type" value="Genomic_DNA"/>
</dbReference>
<geneLocation type="chloroplast" evidence="3"/>
<keyword evidence="2" id="KW-0732">Signal</keyword>
<feature type="signal peptide" evidence="2">
    <location>
        <begin position="1"/>
        <end position="16"/>
    </location>
</feature>
<organism evidence="3">
    <name type="scientific">Asterionella formosa</name>
    <dbReference type="NCBI Taxonomy" id="210441"/>
    <lineage>
        <taxon>Eukaryota</taxon>
        <taxon>Sar</taxon>
        <taxon>Stramenopiles</taxon>
        <taxon>Ochrophyta</taxon>
        <taxon>Bacillariophyta</taxon>
        <taxon>Fragilariophyceae</taxon>
        <taxon>Fragilariophycidae</taxon>
        <taxon>Fragilariales</taxon>
        <taxon>Fragilariaceae</taxon>
        <taxon>Asterionella</taxon>
    </lineage>
</organism>
<accession>A0A023H9Q2</accession>
<dbReference type="Pfam" id="PF17088">
    <property type="entry name" value="YCF90"/>
    <property type="match status" value="1"/>
</dbReference>
<evidence type="ECO:0000256" key="1">
    <source>
        <dbReference type="SAM" id="Phobius"/>
    </source>
</evidence>
<evidence type="ECO:0000256" key="2">
    <source>
        <dbReference type="SAM" id="SignalP"/>
    </source>
</evidence>
<name>A0A023H9Q2_9STRA</name>
<keyword evidence="1" id="KW-1133">Transmembrane helix</keyword>
<dbReference type="RefSeq" id="YP_009028630.1">
    <property type="nucleotide sequence ID" value="NC_024079.1"/>
</dbReference>
<proteinExistence type="predicted"/>
<feature type="transmembrane region" description="Helical" evidence="1">
    <location>
        <begin position="310"/>
        <end position="331"/>
    </location>
</feature>
<reference evidence="3" key="1">
    <citation type="journal article" date="2014" name="Genome Biol. Evol.">
        <title>Serial gene losses and foreign DNA underlie size and sequence variation in the plastid genomes of diatoms.</title>
        <authorList>
            <person name="Ruck E.C."/>
            <person name="Nakov T."/>
            <person name="Jansen R.K."/>
            <person name="Theriot E.C."/>
            <person name="Alverson A.J."/>
        </authorList>
    </citation>
    <scope>NUCLEOTIDE SEQUENCE</scope>
    <source>
        <strain evidence="3">Utcc605</strain>
    </source>
</reference>
<dbReference type="GeneID" id="19739481"/>
<feature type="transmembrane region" description="Helical" evidence="1">
    <location>
        <begin position="106"/>
        <end position="122"/>
    </location>
</feature>
<dbReference type="InterPro" id="IPR031383">
    <property type="entry name" value="Ycf90"/>
</dbReference>
<keyword evidence="3" id="KW-0934">Plastid</keyword>
<keyword evidence="1" id="KW-0472">Membrane</keyword>
<protein>
    <submittedName>
        <fullName evidence="3">Uncharacterized protein</fullName>
    </submittedName>
</protein>
<gene>
    <name evidence="3" type="primary">ycf90</name>
</gene>
<sequence length="423" mass="49912">MVQFLKILFFLIDISQETVLNWFGLDHPLKQELSEIEIYDSEPVFGLEFEKIVVSPALSLNTFHLIIQGLWEKVQDGLAMSDIDNILAGIIIIRFIILAIRYNLVTSSLITCVGLAAAYLWYRHFIQILFSYESILYRIPFTFKLGVDSYQLKNLIYSKIRQTDYNIRLTNPIGILLYAINNGIVQDGHRIDPLSIFLSWLPEGWRNAVEPYYYGLYRKIIPLIIKFIGQFYREISSFAAYTLSVRIGKTYCPYLIRWHWTMLVMMTFVEPFYMKLMYRIYYYINEVLTPQLEQFSYLSSLPMLELQITFLQYIMVTIVITHLTCILFAIFHAICGQYFYLPIFTENVELHIGPRDKTSVYSGGYTAWQDPKEKAKRLSSFIPKLWYGWFGRGTNDNWDIFNILQRPIKKLIKKVIKEIRKRS</sequence>
<evidence type="ECO:0000313" key="3">
    <source>
        <dbReference type="EMBL" id="AGH28181.1"/>
    </source>
</evidence>